<keyword evidence="9" id="KW-1185">Reference proteome</keyword>
<organism evidence="8 9">
    <name type="scientific">Desulfosarcina widdelii</name>
    <dbReference type="NCBI Taxonomy" id="947919"/>
    <lineage>
        <taxon>Bacteria</taxon>
        <taxon>Pseudomonadati</taxon>
        <taxon>Thermodesulfobacteriota</taxon>
        <taxon>Desulfobacteria</taxon>
        <taxon>Desulfobacterales</taxon>
        <taxon>Desulfosarcinaceae</taxon>
        <taxon>Desulfosarcina</taxon>
    </lineage>
</organism>
<evidence type="ECO:0000256" key="2">
    <source>
        <dbReference type="ARBA" id="ARBA00022862"/>
    </source>
</evidence>
<evidence type="ECO:0000313" key="8">
    <source>
        <dbReference type="EMBL" id="BBO77571.1"/>
    </source>
</evidence>
<dbReference type="InterPro" id="IPR013740">
    <property type="entry name" value="Redoxin"/>
</dbReference>
<dbReference type="AlphaFoldDB" id="A0A5K7ZCW6"/>
<dbReference type="NCBIfam" id="NF001808">
    <property type="entry name" value="PRK00522.1"/>
    <property type="match status" value="1"/>
</dbReference>
<evidence type="ECO:0000256" key="3">
    <source>
        <dbReference type="ARBA" id="ARBA00023002"/>
    </source>
</evidence>
<keyword evidence="4 6" id="KW-1015">Disulfide bond</keyword>
<proteinExistence type="inferred from homology"/>
<feature type="disulfide bond" description="Redox-active" evidence="6">
    <location>
        <begin position="60"/>
        <end position="94"/>
    </location>
</feature>
<dbReference type="RefSeq" id="WP_155306298.1">
    <property type="nucleotide sequence ID" value="NZ_AP021875.1"/>
</dbReference>
<comment type="subunit">
    <text evidence="6">Homodimer.</text>
</comment>
<dbReference type="InterPro" id="IPR018219">
    <property type="entry name" value="Tpx_CS"/>
</dbReference>
<evidence type="ECO:0000256" key="4">
    <source>
        <dbReference type="ARBA" id="ARBA00023157"/>
    </source>
</evidence>
<dbReference type="CDD" id="cd03014">
    <property type="entry name" value="PRX_Atyp2cys"/>
    <property type="match status" value="1"/>
</dbReference>
<evidence type="ECO:0000259" key="7">
    <source>
        <dbReference type="PROSITE" id="PS51352"/>
    </source>
</evidence>
<dbReference type="InterPro" id="IPR002065">
    <property type="entry name" value="TPX"/>
</dbReference>
<dbReference type="Gene3D" id="3.40.30.10">
    <property type="entry name" value="Glutaredoxin"/>
    <property type="match status" value="1"/>
</dbReference>
<dbReference type="HAMAP" id="MF_00269">
    <property type="entry name" value="Tpx"/>
    <property type="match status" value="1"/>
</dbReference>
<dbReference type="InterPro" id="IPR050455">
    <property type="entry name" value="Tpx_Peroxidase_subfamily"/>
</dbReference>
<dbReference type="EC" id="1.11.1.24" evidence="6"/>
<keyword evidence="1 6" id="KW-0575">Peroxidase</keyword>
<dbReference type="EMBL" id="AP021875">
    <property type="protein sequence ID" value="BBO77571.1"/>
    <property type="molecule type" value="Genomic_DNA"/>
</dbReference>
<dbReference type="PANTHER" id="PTHR43110">
    <property type="entry name" value="THIOL PEROXIDASE"/>
    <property type="match status" value="1"/>
</dbReference>
<dbReference type="PROSITE" id="PS51352">
    <property type="entry name" value="THIOREDOXIN_2"/>
    <property type="match status" value="1"/>
</dbReference>
<dbReference type="SUPFAM" id="SSF52833">
    <property type="entry name" value="Thioredoxin-like"/>
    <property type="match status" value="1"/>
</dbReference>
<dbReference type="Proteomes" id="UP000427769">
    <property type="component" value="Chromosome"/>
</dbReference>
<feature type="domain" description="Thioredoxin" evidence="7">
    <location>
        <begin position="18"/>
        <end position="167"/>
    </location>
</feature>
<dbReference type="KEGG" id="dwd:DSCW_49880"/>
<comment type="catalytic activity">
    <reaction evidence="6">
        <text>a hydroperoxide + [thioredoxin]-dithiol = an alcohol + [thioredoxin]-disulfide + H2O</text>
        <dbReference type="Rhea" id="RHEA:62620"/>
        <dbReference type="Rhea" id="RHEA-COMP:10698"/>
        <dbReference type="Rhea" id="RHEA-COMP:10700"/>
        <dbReference type="ChEBI" id="CHEBI:15377"/>
        <dbReference type="ChEBI" id="CHEBI:29950"/>
        <dbReference type="ChEBI" id="CHEBI:30879"/>
        <dbReference type="ChEBI" id="CHEBI:35924"/>
        <dbReference type="ChEBI" id="CHEBI:50058"/>
        <dbReference type="EC" id="1.11.1.24"/>
    </reaction>
</comment>
<dbReference type="InterPro" id="IPR036249">
    <property type="entry name" value="Thioredoxin-like_sf"/>
</dbReference>
<sequence>MAETAFKGTPVPLAGEIPQPGAVAPDFRLVGKDLSDVALKDYSGKTVVLNIFPSIDTEVCAMSVRKFNAEIANFDNAVVICVSADLPFAHGRFCGAEGLDHVITASTFRSPDFGEAYGLRIAEGPLAGLMARAVLVIDGKGKVVYSQLVPEISQEPDYKAALACLSNEEVLQACTASFTAEHSRPLDEDGPCDDGRAGG</sequence>
<evidence type="ECO:0000256" key="6">
    <source>
        <dbReference type="HAMAP-Rule" id="MF_00269"/>
    </source>
</evidence>
<dbReference type="Pfam" id="PF08534">
    <property type="entry name" value="Redoxin"/>
    <property type="match status" value="1"/>
</dbReference>
<evidence type="ECO:0000313" key="9">
    <source>
        <dbReference type="Proteomes" id="UP000427769"/>
    </source>
</evidence>
<comment type="function">
    <text evidence="6">Thiol-specific peroxidase that catalyzes the reduction of hydrogen peroxide and organic hydroperoxides to water and alcohols, respectively. Plays a role in cell protection against oxidative stress by detoxifying peroxides.</text>
</comment>
<accession>A0A5K7ZCW6</accession>
<comment type="similarity">
    <text evidence="6">Belongs to the peroxiredoxin family. Tpx subfamily.</text>
</comment>
<dbReference type="GO" id="GO:0008379">
    <property type="term" value="F:thioredoxin peroxidase activity"/>
    <property type="evidence" value="ECO:0007669"/>
    <property type="project" value="UniProtKB-UniRule"/>
</dbReference>
<dbReference type="PANTHER" id="PTHR43110:SF1">
    <property type="entry name" value="THIOL PEROXIDASE"/>
    <property type="match status" value="1"/>
</dbReference>
<name>A0A5K7ZCW6_9BACT</name>
<evidence type="ECO:0000256" key="5">
    <source>
        <dbReference type="ARBA" id="ARBA00023284"/>
    </source>
</evidence>
<feature type="active site" description="Cysteine sulfenic acid (-SOH) intermediate" evidence="6">
    <location>
        <position position="60"/>
    </location>
</feature>
<keyword evidence="5 6" id="KW-0676">Redox-active center</keyword>
<gene>
    <name evidence="6 8" type="primary">tpx</name>
    <name evidence="8" type="ORF">DSCW_49880</name>
</gene>
<reference evidence="8 9" key="1">
    <citation type="submission" date="2019-11" db="EMBL/GenBank/DDBJ databases">
        <title>Comparative genomics of hydrocarbon-degrading Desulfosarcina strains.</title>
        <authorList>
            <person name="Watanabe M."/>
            <person name="Kojima H."/>
            <person name="Fukui M."/>
        </authorList>
    </citation>
    <scope>NUCLEOTIDE SEQUENCE [LARGE SCALE GENOMIC DNA]</scope>
    <source>
        <strain evidence="8 9">PP31</strain>
    </source>
</reference>
<dbReference type="PROSITE" id="PS01265">
    <property type="entry name" value="TPX"/>
    <property type="match status" value="1"/>
</dbReference>
<dbReference type="InterPro" id="IPR013766">
    <property type="entry name" value="Thioredoxin_domain"/>
</dbReference>
<evidence type="ECO:0000256" key="1">
    <source>
        <dbReference type="ARBA" id="ARBA00022559"/>
    </source>
</evidence>
<protein>
    <recommendedName>
        <fullName evidence="6">Thiol peroxidase</fullName>
        <shortName evidence="6">Tpx</shortName>
        <ecNumber evidence="6">1.11.1.24</ecNumber>
    </recommendedName>
    <alternativeName>
        <fullName evidence="6">Peroxiredoxin tpx</fullName>
        <shortName evidence="6">Prx</shortName>
    </alternativeName>
    <alternativeName>
        <fullName evidence="6">Thioredoxin peroxidase</fullName>
    </alternativeName>
    <alternativeName>
        <fullName evidence="6">Thioredoxin-dependent peroxiredoxin</fullName>
    </alternativeName>
</protein>
<dbReference type="OrthoDB" id="9781543at2"/>
<comment type="miscellaneous">
    <text evidence="6">The active site is a conserved redox-active cysteine residue, the peroxidatic cysteine (C(P)), which makes the nucleophilic attack on the peroxide substrate. The peroxide oxidizes the C(P)-SH to cysteine sulfenic acid (C(P)-SOH), which then reacts with another cysteine residue, the resolving cysteine (C(R)), to form a disulfide bridge. The disulfide is subsequently reduced by an appropriate electron donor to complete the catalytic cycle. In this atypical 2-Cys peroxiredoxin, C(R) is present in the same subunit to form an intramolecular disulfide. The disulfide is subsequently reduced by thioredoxin.</text>
</comment>
<keyword evidence="3 6" id="KW-0560">Oxidoreductase</keyword>
<keyword evidence="2 6" id="KW-0049">Antioxidant</keyword>